<dbReference type="GO" id="GO:0003700">
    <property type="term" value="F:DNA-binding transcription factor activity"/>
    <property type="evidence" value="ECO:0007669"/>
    <property type="project" value="TreeGrafter"/>
</dbReference>
<dbReference type="EMBL" id="AZRL01000006">
    <property type="protein sequence ID" value="PNR97270.1"/>
    <property type="molecule type" value="Genomic_DNA"/>
</dbReference>
<dbReference type="CDD" id="cd01392">
    <property type="entry name" value="HTH_LacI"/>
    <property type="match status" value="1"/>
</dbReference>
<evidence type="ECO:0000313" key="5">
    <source>
        <dbReference type="EMBL" id="PNR97270.1"/>
    </source>
</evidence>
<dbReference type="PANTHER" id="PTHR30146">
    <property type="entry name" value="LACI-RELATED TRANSCRIPTIONAL REPRESSOR"/>
    <property type="match status" value="1"/>
</dbReference>
<evidence type="ECO:0000259" key="4">
    <source>
        <dbReference type="PROSITE" id="PS50932"/>
    </source>
</evidence>
<dbReference type="CDD" id="cd06267">
    <property type="entry name" value="PBP1_LacI_sugar_binding-like"/>
    <property type="match status" value="1"/>
</dbReference>
<dbReference type="SUPFAM" id="SSF53822">
    <property type="entry name" value="Periplasmic binding protein-like I"/>
    <property type="match status" value="1"/>
</dbReference>
<comment type="caution">
    <text evidence="5">The sequence shown here is derived from an EMBL/GenBank/DDBJ whole genome shotgun (WGS) entry which is preliminary data.</text>
</comment>
<feature type="domain" description="HTH lacI-type" evidence="4">
    <location>
        <begin position="11"/>
        <end position="65"/>
    </location>
</feature>
<dbReference type="Pfam" id="PF13377">
    <property type="entry name" value="Peripla_BP_3"/>
    <property type="match status" value="1"/>
</dbReference>
<dbReference type="PROSITE" id="PS50932">
    <property type="entry name" value="HTH_LACI_2"/>
    <property type="match status" value="1"/>
</dbReference>
<dbReference type="Gene3D" id="1.10.260.40">
    <property type="entry name" value="lambda repressor-like DNA-binding domains"/>
    <property type="match status" value="1"/>
</dbReference>
<dbReference type="SUPFAM" id="SSF47413">
    <property type="entry name" value="lambda repressor-like DNA-binding domains"/>
    <property type="match status" value="1"/>
</dbReference>
<dbReference type="PANTHER" id="PTHR30146:SF109">
    <property type="entry name" value="HTH-TYPE TRANSCRIPTIONAL REGULATOR GALS"/>
    <property type="match status" value="1"/>
</dbReference>
<sequence length="341" mass="38713">MPPKKNKNSRITIEDIAQIAQVSKATVSYVINDKPGVSEPVRNKIKSIIEETNYFPNSAARGLAGEKTHFVGLVIPDISDMFYANIIRGVEKTLNKKDYLLTLFTTHARPEREQQVVRLLNKSIVDGLIIMAYFITDNFIESLKEREIPFVFIDYPPKDEEIYSVMVDNENGAYEATEYLIKLGHKRIAFLAGPEVAWDSKARFKGYLKALKTYGIQFSPELVENGNFTKEEGYAATKRLLEKREKFTAIFSSNDQMAIGAIRALKESGYKIPIDISIVGFDNIEASSIIEPPLTTVSQPIYEMGKKAVDIITALINEEKIEEKRYMLKTKLIERHSCIRI</sequence>
<dbReference type="InterPro" id="IPR000843">
    <property type="entry name" value="HTH_LacI"/>
</dbReference>
<dbReference type="InterPro" id="IPR010982">
    <property type="entry name" value="Lambda_DNA-bd_dom_sf"/>
</dbReference>
<gene>
    <name evidence="5" type="ORF">X929_03450</name>
</gene>
<evidence type="ECO:0000256" key="1">
    <source>
        <dbReference type="ARBA" id="ARBA00023015"/>
    </source>
</evidence>
<dbReference type="Proteomes" id="UP000236434">
    <property type="component" value="Unassembled WGS sequence"/>
</dbReference>
<dbReference type="Pfam" id="PF00356">
    <property type="entry name" value="LacI"/>
    <property type="match status" value="1"/>
</dbReference>
<dbReference type="OrthoDB" id="47944at2"/>
<name>A0A2K1P3C9_9BACT</name>
<keyword evidence="2" id="KW-0238">DNA-binding</keyword>
<accession>A0A2K1P3C9</accession>
<proteinExistence type="predicted"/>
<dbReference type="Gene3D" id="3.40.50.2300">
    <property type="match status" value="2"/>
</dbReference>
<evidence type="ECO:0000256" key="3">
    <source>
        <dbReference type="ARBA" id="ARBA00023163"/>
    </source>
</evidence>
<dbReference type="GO" id="GO:0000976">
    <property type="term" value="F:transcription cis-regulatory region binding"/>
    <property type="evidence" value="ECO:0007669"/>
    <property type="project" value="TreeGrafter"/>
</dbReference>
<organism evidence="5 6">
    <name type="scientific">Petrotoga olearia DSM 13574</name>
    <dbReference type="NCBI Taxonomy" id="1122955"/>
    <lineage>
        <taxon>Bacteria</taxon>
        <taxon>Thermotogati</taxon>
        <taxon>Thermotogota</taxon>
        <taxon>Thermotogae</taxon>
        <taxon>Petrotogales</taxon>
        <taxon>Petrotogaceae</taxon>
        <taxon>Petrotoga</taxon>
    </lineage>
</organism>
<reference evidence="5 6" key="1">
    <citation type="submission" date="2013-12" db="EMBL/GenBank/DDBJ databases">
        <title>Comparative genomics of Petrotoga isolates.</title>
        <authorList>
            <person name="Nesbo C.L."/>
            <person name="Charchuk R."/>
            <person name="Chow K."/>
        </authorList>
    </citation>
    <scope>NUCLEOTIDE SEQUENCE [LARGE SCALE GENOMIC DNA]</scope>
    <source>
        <strain evidence="5 6">DSM 13574</strain>
    </source>
</reference>
<evidence type="ECO:0000256" key="2">
    <source>
        <dbReference type="ARBA" id="ARBA00023125"/>
    </source>
</evidence>
<protein>
    <submittedName>
        <fullName evidence="5">Transcriptional regulator</fullName>
    </submittedName>
</protein>
<dbReference type="SMART" id="SM00354">
    <property type="entry name" value="HTH_LACI"/>
    <property type="match status" value="1"/>
</dbReference>
<dbReference type="InterPro" id="IPR046335">
    <property type="entry name" value="LacI/GalR-like_sensor"/>
</dbReference>
<dbReference type="AlphaFoldDB" id="A0A2K1P3C9"/>
<dbReference type="InterPro" id="IPR028082">
    <property type="entry name" value="Peripla_BP_I"/>
</dbReference>
<evidence type="ECO:0000313" key="6">
    <source>
        <dbReference type="Proteomes" id="UP000236434"/>
    </source>
</evidence>
<keyword evidence="3" id="KW-0804">Transcription</keyword>
<keyword evidence="1" id="KW-0805">Transcription regulation</keyword>
<dbReference type="PROSITE" id="PS00356">
    <property type="entry name" value="HTH_LACI_1"/>
    <property type="match status" value="1"/>
</dbReference>
<dbReference type="RefSeq" id="WP_103066639.1">
    <property type="nucleotide sequence ID" value="NZ_AZRL01000006.1"/>
</dbReference>